<sequence>MYRSEHNDFYFYPAGSDQLLVLKENEDPAYGFTGYLLYVDDNFLFGIQDGYIMPFEG</sequence>
<organism evidence="1 2">
    <name type="scientific">Alkalihalophilus pseudofirmus</name>
    <name type="common">Bacillus pseudofirmus</name>
    <dbReference type="NCBI Taxonomy" id="79885"/>
    <lineage>
        <taxon>Bacteria</taxon>
        <taxon>Bacillati</taxon>
        <taxon>Bacillota</taxon>
        <taxon>Bacilli</taxon>
        <taxon>Bacillales</taxon>
        <taxon>Bacillaceae</taxon>
        <taxon>Alkalihalophilus</taxon>
    </lineage>
</organism>
<proteinExistence type="predicted"/>
<evidence type="ECO:0000313" key="2">
    <source>
        <dbReference type="Proteomes" id="UP001285636"/>
    </source>
</evidence>
<dbReference type="Proteomes" id="UP001285636">
    <property type="component" value="Unassembled WGS sequence"/>
</dbReference>
<name>A0AAJ2NPY8_ALKPS</name>
<accession>A0AAJ2NPY8</accession>
<reference evidence="1" key="1">
    <citation type="submission" date="2023-10" db="EMBL/GenBank/DDBJ databases">
        <title>Screening of Alkalihalophilus pseudofirmusBZ-TG-HK211 and Its Alleviation of Salt Stress on Rapeseed Growth.</title>
        <authorList>
            <person name="Zhao B."/>
            <person name="Guo T."/>
        </authorList>
    </citation>
    <scope>NUCLEOTIDE SEQUENCE</scope>
    <source>
        <strain evidence="1">BZ-TG-HK211</strain>
    </source>
</reference>
<dbReference type="EMBL" id="JAWJAY010000003">
    <property type="protein sequence ID" value="MDV2886389.1"/>
    <property type="molecule type" value="Genomic_DNA"/>
</dbReference>
<dbReference type="AlphaFoldDB" id="A0AAJ2NPY8"/>
<protein>
    <submittedName>
        <fullName evidence="1">Uncharacterized protein</fullName>
    </submittedName>
</protein>
<dbReference type="RefSeq" id="WP_323467172.1">
    <property type="nucleotide sequence ID" value="NZ_CP144224.1"/>
</dbReference>
<evidence type="ECO:0000313" key="1">
    <source>
        <dbReference type="EMBL" id="MDV2886389.1"/>
    </source>
</evidence>
<gene>
    <name evidence="1" type="ORF">RYX45_14460</name>
</gene>
<comment type="caution">
    <text evidence="1">The sequence shown here is derived from an EMBL/GenBank/DDBJ whole genome shotgun (WGS) entry which is preliminary data.</text>
</comment>